<evidence type="ECO:0000313" key="3">
    <source>
        <dbReference type="EMBL" id="EJW94680.1"/>
    </source>
</evidence>
<feature type="transmembrane region" description="Helical" evidence="1">
    <location>
        <begin position="7"/>
        <end position="28"/>
    </location>
</feature>
<keyword evidence="1" id="KW-0472">Membrane</keyword>
<accession>J9C4E8</accession>
<feature type="domain" description="VTT" evidence="2">
    <location>
        <begin position="33"/>
        <end position="145"/>
    </location>
</feature>
<sequence length="151" mass="16714">MEEFIEFLIANGSLGMFIAAFLAGSFFPFSSEMVMIGLLGAGAHPTGLLIWGTLGNVLGSLFNYYVGSLGREDWILKYTKVPPEKLERGKRYVQRYGPWAGLLGWIPLLGSVVTVALGYLRVNLPLSLMTIATGKFIRYQVLIYLWTQAAD</sequence>
<reference evidence="3" key="1">
    <citation type="journal article" date="2012" name="PLoS ONE">
        <title>Gene sets for utilization of primary and secondary nutrition supplies in the distal gut of endangered iberian lynx.</title>
        <authorList>
            <person name="Alcaide M."/>
            <person name="Messina E."/>
            <person name="Richter M."/>
            <person name="Bargiela R."/>
            <person name="Peplies J."/>
            <person name="Huws S.A."/>
            <person name="Newbold C.J."/>
            <person name="Golyshin P.N."/>
            <person name="Simon M.A."/>
            <person name="Lopez G."/>
            <person name="Yakimov M.M."/>
            <person name="Ferrer M."/>
        </authorList>
    </citation>
    <scope>NUCLEOTIDE SEQUENCE</scope>
</reference>
<evidence type="ECO:0000259" key="2">
    <source>
        <dbReference type="Pfam" id="PF09335"/>
    </source>
</evidence>
<dbReference type="Pfam" id="PF09335">
    <property type="entry name" value="VTT_dom"/>
    <property type="match status" value="1"/>
</dbReference>
<evidence type="ECO:0000256" key="1">
    <source>
        <dbReference type="SAM" id="Phobius"/>
    </source>
</evidence>
<dbReference type="EMBL" id="AMCI01006241">
    <property type="protein sequence ID" value="EJW94680.1"/>
    <property type="molecule type" value="Genomic_DNA"/>
</dbReference>
<feature type="transmembrane region" description="Helical" evidence="1">
    <location>
        <begin position="96"/>
        <end position="120"/>
    </location>
</feature>
<keyword evidence="1" id="KW-0812">Transmembrane</keyword>
<gene>
    <name evidence="3" type="ORF">EVA_17214</name>
</gene>
<dbReference type="AlphaFoldDB" id="J9C4E8"/>
<comment type="caution">
    <text evidence="3">The sequence shown here is derived from an EMBL/GenBank/DDBJ whole genome shotgun (WGS) entry which is preliminary data.</text>
</comment>
<dbReference type="PANTHER" id="PTHR42709:SF4">
    <property type="entry name" value="INNER MEMBRANE PROTEIN YQAA"/>
    <property type="match status" value="1"/>
</dbReference>
<dbReference type="PANTHER" id="PTHR42709">
    <property type="entry name" value="ALKALINE PHOSPHATASE LIKE PROTEIN"/>
    <property type="match status" value="1"/>
</dbReference>
<dbReference type="InterPro" id="IPR032816">
    <property type="entry name" value="VTT_dom"/>
</dbReference>
<organism evidence="3">
    <name type="scientific">gut metagenome</name>
    <dbReference type="NCBI Taxonomy" id="749906"/>
    <lineage>
        <taxon>unclassified sequences</taxon>
        <taxon>metagenomes</taxon>
        <taxon>organismal metagenomes</taxon>
    </lineage>
</organism>
<proteinExistence type="predicted"/>
<protein>
    <submittedName>
        <fullName evidence="3">Integral membrane protein</fullName>
    </submittedName>
</protein>
<keyword evidence="1" id="KW-1133">Transmembrane helix</keyword>
<dbReference type="InterPro" id="IPR051311">
    <property type="entry name" value="DedA_domain"/>
</dbReference>
<feature type="transmembrane region" description="Helical" evidence="1">
    <location>
        <begin position="48"/>
        <end position="67"/>
    </location>
</feature>
<name>J9C4E8_9ZZZZ</name>